<organism evidence="3 4">
    <name type="scientific">Funneliformis mosseae</name>
    <name type="common">Endomycorrhizal fungus</name>
    <name type="synonym">Glomus mosseae</name>
    <dbReference type="NCBI Taxonomy" id="27381"/>
    <lineage>
        <taxon>Eukaryota</taxon>
        <taxon>Fungi</taxon>
        <taxon>Fungi incertae sedis</taxon>
        <taxon>Mucoromycota</taxon>
        <taxon>Glomeromycotina</taxon>
        <taxon>Glomeromycetes</taxon>
        <taxon>Glomerales</taxon>
        <taxon>Glomeraceae</taxon>
        <taxon>Funneliformis</taxon>
    </lineage>
</organism>
<dbReference type="Proteomes" id="UP000789375">
    <property type="component" value="Unassembled WGS sequence"/>
</dbReference>
<sequence>MYLRRRTYTPRLNGGGGINIRQLREEHENVLDEMKEFDRWNSFINILVVVVWVCSIVLPNIKRMFKDYNFNSRENDGGGINMRQLREEHENLPNEMNEFDRTTTVGATPRRNDGGGIIARRA</sequence>
<evidence type="ECO:0000256" key="1">
    <source>
        <dbReference type="SAM" id="MobiDB-lite"/>
    </source>
</evidence>
<comment type="caution">
    <text evidence="3">The sequence shown here is derived from an EMBL/GenBank/DDBJ whole genome shotgun (WGS) entry which is preliminary data.</text>
</comment>
<keyword evidence="2" id="KW-0472">Membrane</keyword>
<gene>
    <name evidence="3" type="ORF">FMOSSE_LOCUS4805</name>
</gene>
<keyword evidence="2" id="KW-1133">Transmembrane helix</keyword>
<feature type="transmembrane region" description="Helical" evidence="2">
    <location>
        <begin position="42"/>
        <end position="61"/>
    </location>
</feature>
<protein>
    <submittedName>
        <fullName evidence="3">727_t:CDS:1</fullName>
    </submittedName>
</protein>
<evidence type="ECO:0000313" key="4">
    <source>
        <dbReference type="Proteomes" id="UP000789375"/>
    </source>
</evidence>
<evidence type="ECO:0000256" key="2">
    <source>
        <dbReference type="SAM" id="Phobius"/>
    </source>
</evidence>
<name>A0A9N9A430_FUNMO</name>
<keyword evidence="2" id="KW-0812">Transmembrane</keyword>
<dbReference type="EMBL" id="CAJVPP010000841">
    <property type="protein sequence ID" value="CAG8516436.1"/>
    <property type="molecule type" value="Genomic_DNA"/>
</dbReference>
<accession>A0A9N9A430</accession>
<feature type="region of interest" description="Disordered" evidence="1">
    <location>
        <begin position="91"/>
        <end position="122"/>
    </location>
</feature>
<keyword evidence="4" id="KW-1185">Reference proteome</keyword>
<proteinExistence type="predicted"/>
<evidence type="ECO:0000313" key="3">
    <source>
        <dbReference type="EMBL" id="CAG8516436.1"/>
    </source>
</evidence>
<dbReference type="AlphaFoldDB" id="A0A9N9A430"/>
<reference evidence="3" key="1">
    <citation type="submission" date="2021-06" db="EMBL/GenBank/DDBJ databases">
        <authorList>
            <person name="Kallberg Y."/>
            <person name="Tangrot J."/>
            <person name="Rosling A."/>
        </authorList>
    </citation>
    <scope>NUCLEOTIDE SEQUENCE</scope>
    <source>
        <strain evidence="3">87-6 pot B 2015</strain>
    </source>
</reference>